<dbReference type="NCBIfam" id="TIGR01845">
    <property type="entry name" value="outer_NodT"/>
    <property type="match status" value="1"/>
</dbReference>
<dbReference type="PANTHER" id="PTHR30203">
    <property type="entry name" value="OUTER MEMBRANE CATION EFFLUX PROTEIN"/>
    <property type="match status" value="1"/>
</dbReference>
<keyword evidence="4" id="KW-1185">Reference proteome</keyword>
<dbReference type="InterPro" id="IPR010131">
    <property type="entry name" value="MdtP/NodT-like"/>
</dbReference>
<dbReference type="InterPro" id="IPR003423">
    <property type="entry name" value="OMP_efflux"/>
</dbReference>
<dbReference type="GO" id="GO:0015562">
    <property type="term" value="F:efflux transmembrane transporter activity"/>
    <property type="evidence" value="ECO:0007669"/>
    <property type="project" value="InterPro"/>
</dbReference>
<dbReference type="EMBL" id="QXJC01000003">
    <property type="protein sequence ID" value="RID98781.1"/>
    <property type="molecule type" value="Genomic_DNA"/>
</dbReference>
<name>A0A398CAT5_9BURK</name>
<dbReference type="Pfam" id="PF02321">
    <property type="entry name" value="OEP"/>
    <property type="match status" value="2"/>
</dbReference>
<dbReference type="Proteomes" id="UP000266302">
    <property type="component" value="Unassembled WGS sequence"/>
</dbReference>
<keyword evidence="2" id="KW-1134">Transmembrane beta strand</keyword>
<dbReference type="AlphaFoldDB" id="A0A398CAT5"/>
<keyword evidence="2" id="KW-0564">Palmitate</keyword>
<evidence type="ECO:0000256" key="1">
    <source>
        <dbReference type="ARBA" id="ARBA00007613"/>
    </source>
</evidence>
<sequence length="475" mass="50261">MEPIPTRVSRLRLLATSALAVLATGCSFVPTYQRPEAPIAAQFPQTPASTGAGQPAADIPWQDFVRDARLRAIIARALDGNRDLRLAALAIEQAHAQYQIRAADRVPTANLAASGTRQPATNGSGGIQSAYTAGVALASWEIDFFGRIASLQESALAQYLATQEARNAVQTSLVAALANAWLSLQTNDALLALTQRTLATREDSQRLTQLRFDQGVSSALDLRQAESLTAAARATLAQQQRLRALDVNALTLLAGGPLPEDLLRTDGLPLATFADVPAGLPSDLLTRRPDVLQAEQQLRAANANIGAARAAFFPRISLTASAGTGSSALSGLFKNGSWGWTLAPQALLPIFDGGRNQANLDSALVGRKVAVAQYEKTIQVAFREAADALASRSTLGEQLTATQAQASSEADRFRLADLRYRNGVASYLDVLDAQRSLFATQQSVAQIGLARQQNEVALYKALGGGWRDAAPAAGS</sequence>
<accession>A0A398CAT5</accession>
<gene>
    <name evidence="3" type="ORF">D3F03_07710</name>
</gene>
<organism evidence="3 4">
    <name type="scientific">Simplicispira hankyongi</name>
    <dbReference type="NCBI Taxonomy" id="2315688"/>
    <lineage>
        <taxon>Bacteria</taxon>
        <taxon>Pseudomonadati</taxon>
        <taxon>Pseudomonadota</taxon>
        <taxon>Betaproteobacteria</taxon>
        <taxon>Burkholderiales</taxon>
        <taxon>Comamonadaceae</taxon>
        <taxon>Simplicispira</taxon>
    </lineage>
</organism>
<comment type="similarity">
    <text evidence="1 2">Belongs to the outer membrane factor (OMF) (TC 1.B.17) family.</text>
</comment>
<evidence type="ECO:0000256" key="2">
    <source>
        <dbReference type="RuleBase" id="RU362097"/>
    </source>
</evidence>
<evidence type="ECO:0000313" key="3">
    <source>
        <dbReference type="EMBL" id="RID98781.1"/>
    </source>
</evidence>
<protein>
    <submittedName>
        <fullName evidence="3">Efflux transporter outer membrane subunit</fullName>
    </submittedName>
</protein>
<keyword evidence="2" id="KW-0812">Transmembrane</keyword>
<keyword evidence="2" id="KW-0472">Membrane</keyword>
<keyword evidence="2" id="KW-0449">Lipoprotein</keyword>
<dbReference type="PANTHER" id="PTHR30203:SF32">
    <property type="entry name" value="CATION EFFLUX SYSTEM PROTEIN CUSC"/>
    <property type="match status" value="1"/>
</dbReference>
<dbReference type="Gene3D" id="1.20.1600.10">
    <property type="entry name" value="Outer membrane efflux proteins (OEP)"/>
    <property type="match status" value="1"/>
</dbReference>
<dbReference type="Gene3D" id="2.20.200.10">
    <property type="entry name" value="Outer membrane efflux proteins (OEP)"/>
    <property type="match status" value="1"/>
</dbReference>
<dbReference type="GO" id="GO:0005886">
    <property type="term" value="C:plasma membrane"/>
    <property type="evidence" value="ECO:0007669"/>
    <property type="project" value="UniProtKB-SubCell"/>
</dbReference>
<reference evidence="3 4" key="1">
    <citation type="submission" date="2018-09" db="EMBL/GenBank/DDBJ databases">
        <title>Draft genome of Simplicispira sp. NY-02.</title>
        <authorList>
            <person name="Im W.T."/>
        </authorList>
    </citation>
    <scope>NUCLEOTIDE SEQUENCE [LARGE SCALE GENOMIC DNA]</scope>
    <source>
        <strain evidence="3 4">NY-02</strain>
    </source>
</reference>
<dbReference type="PROSITE" id="PS51257">
    <property type="entry name" value="PROKAR_LIPOPROTEIN"/>
    <property type="match status" value="1"/>
</dbReference>
<comment type="caution">
    <text evidence="3">The sequence shown here is derived from an EMBL/GenBank/DDBJ whole genome shotgun (WGS) entry which is preliminary data.</text>
</comment>
<proteinExistence type="inferred from homology"/>
<comment type="subcellular location">
    <subcellularLocation>
        <location evidence="2">Cell membrane</location>
        <topology evidence="2">Lipid-anchor</topology>
    </subcellularLocation>
</comment>
<evidence type="ECO:0000313" key="4">
    <source>
        <dbReference type="Proteomes" id="UP000266302"/>
    </source>
</evidence>
<dbReference type="OrthoDB" id="9770517at2"/>
<dbReference type="SUPFAM" id="SSF56954">
    <property type="entry name" value="Outer membrane efflux proteins (OEP)"/>
    <property type="match status" value="1"/>
</dbReference>